<evidence type="ECO:0000256" key="2">
    <source>
        <dbReference type="ARBA" id="ARBA00022692"/>
    </source>
</evidence>
<reference evidence="7" key="1">
    <citation type="submission" date="2018-11" db="EMBL/GenBank/DDBJ databases">
        <authorList>
            <person name="Alioto T."/>
            <person name="Alioto T."/>
        </authorList>
    </citation>
    <scope>NUCLEOTIDE SEQUENCE</scope>
</reference>
<accession>A0A8B6DM56</accession>
<evidence type="ECO:0000313" key="7">
    <source>
        <dbReference type="EMBL" id="VDI21193.1"/>
    </source>
</evidence>
<feature type="transmembrane region" description="Helical" evidence="6">
    <location>
        <begin position="20"/>
        <end position="41"/>
    </location>
</feature>
<comment type="subcellular location">
    <subcellularLocation>
        <location evidence="1">Membrane</location>
        <topology evidence="1">Multi-pass membrane protein</topology>
    </subcellularLocation>
</comment>
<evidence type="ECO:0000313" key="8">
    <source>
        <dbReference type="Proteomes" id="UP000596742"/>
    </source>
</evidence>
<evidence type="ECO:0000256" key="6">
    <source>
        <dbReference type="SAM" id="Phobius"/>
    </source>
</evidence>
<dbReference type="AlphaFoldDB" id="A0A8B6DM56"/>
<dbReference type="OrthoDB" id="9984821at2759"/>
<keyword evidence="3 6" id="KW-1133">Transmembrane helix</keyword>
<keyword evidence="8" id="KW-1185">Reference proteome</keyword>
<dbReference type="PANTHER" id="PTHR34104">
    <property type="entry name" value="TRANSMEMBRANE PROTEIN 254"/>
    <property type="match status" value="1"/>
</dbReference>
<feature type="transmembrane region" description="Helical" evidence="6">
    <location>
        <begin position="68"/>
        <end position="90"/>
    </location>
</feature>
<evidence type="ECO:0000256" key="3">
    <source>
        <dbReference type="ARBA" id="ARBA00022989"/>
    </source>
</evidence>
<sequence length="126" mass="14327">MIIKCQTIQKQKMSDNYFRFPKPVWVCTIGFGLYLLSASTFSPKSIPSFLGPVGRFGAYLGETYPNGIFRLFVATVLIHAAESVYTVYLARERKLSTSATIKWTIQTFIFGFSSFLKLKAYRPKTD</sequence>
<keyword evidence="4 6" id="KW-0472">Membrane</keyword>
<dbReference type="Pfam" id="PF14934">
    <property type="entry name" value="TMEM254"/>
    <property type="match status" value="1"/>
</dbReference>
<evidence type="ECO:0000256" key="5">
    <source>
        <dbReference type="ARBA" id="ARBA00034834"/>
    </source>
</evidence>
<dbReference type="EMBL" id="UYJE01003664">
    <property type="protein sequence ID" value="VDI21193.1"/>
    <property type="molecule type" value="Genomic_DNA"/>
</dbReference>
<protein>
    <recommendedName>
        <fullName evidence="5">Transmembrane protein 254</fullName>
    </recommendedName>
</protein>
<organism evidence="7 8">
    <name type="scientific">Mytilus galloprovincialis</name>
    <name type="common">Mediterranean mussel</name>
    <dbReference type="NCBI Taxonomy" id="29158"/>
    <lineage>
        <taxon>Eukaryota</taxon>
        <taxon>Metazoa</taxon>
        <taxon>Spiralia</taxon>
        <taxon>Lophotrochozoa</taxon>
        <taxon>Mollusca</taxon>
        <taxon>Bivalvia</taxon>
        <taxon>Autobranchia</taxon>
        <taxon>Pteriomorphia</taxon>
        <taxon>Mytilida</taxon>
        <taxon>Mytiloidea</taxon>
        <taxon>Mytilidae</taxon>
        <taxon>Mytilinae</taxon>
        <taxon>Mytilus</taxon>
    </lineage>
</organism>
<dbReference type="Proteomes" id="UP000596742">
    <property type="component" value="Unassembled WGS sequence"/>
</dbReference>
<keyword evidence="2 6" id="KW-0812">Transmembrane</keyword>
<evidence type="ECO:0000256" key="4">
    <source>
        <dbReference type="ARBA" id="ARBA00023136"/>
    </source>
</evidence>
<name>A0A8B6DM56_MYTGA</name>
<evidence type="ECO:0000256" key="1">
    <source>
        <dbReference type="ARBA" id="ARBA00004141"/>
    </source>
</evidence>
<dbReference type="GO" id="GO:0016020">
    <property type="term" value="C:membrane"/>
    <property type="evidence" value="ECO:0007669"/>
    <property type="project" value="UniProtKB-SubCell"/>
</dbReference>
<dbReference type="PANTHER" id="PTHR34104:SF3">
    <property type="entry name" value="TRANSMEMBRANE PROTEIN 254"/>
    <property type="match status" value="1"/>
</dbReference>
<dbReference type="InterPro" id="IPR028110">
    <property type="entry name" value="TMEM254"/>
</dbReference>
<gene>
    <name evidence="7" type="ORF">MGAL_10B073318</name>
</gene>
<comment type="caution">
    <text evidence="7">The sequence shown here is derived from an EMBL/GenBank/DDBJ whole genome shotgun (WGS) entry which is preliminary data.</text>
</comment>
<proteinExistence type="predicted"/>